<dbReference type="EC" id="2.4.1.182" evidence="1"/>
<sequence length="163" mass="18700">MGGELIKSLKASGRKLSFIGIGGRYMLDQGLRTIFPMGDLSVVGLGEIFPHIPKLLKRFYQTVEKIKNILPDIIVTIDSPDFSFRLSKNLKKHDSTKNIPIIHYVAPTVWAWREERSKKIAKVVNHLMTLFPFEAKYFRRHGLKTTFVGHPIFDKRPDPKNVV</sequence>
<evidence type="ECO:0000256" key="5">
    <source>
        <dbReference type="ARBA" id="ARBA00022679"/>
    </source>
</evidence>
<dbReference type="GO" id="GO:0016020">
    <property type="term" value="C:membrane"/>
    <property type="evidence" value="ECO:0007669"/>
    <property type="project" value="GOC"/>
</dbReference>
<dbReference type="AlphaFoldDB" id="A0A383AK80"/>
<evidence type="ECO:0000256" key="6">
    <source>
        <dbReference type="ARBA" id="ARBA00023098"/>
    </source>
</evidence>
<dbReference type="Pfam" id="PF02684">
    <property type="entry name" value="LpxB"/>
    <property type="match status" value="1"/>
</dbReference>
<comment type="catalytic activity">
    <reaction evidence="7">
        <text>a lipid X + a UDP-2-N,3-O-bis[(3R)-3-hydroxyacyl]-alpha-D-glucosamine = a lipid A disaccharide + UDP + H(+)</text>
        <dbReference type="Rhea" id="RHEA:67828"/>
        <dbReference type="ChEBI" id="CHEBI:15378"/>
        <dbReference type="ChEBI" id="CHEBI:58223"/>
        <dbReference type="ChEBI" id="CHEBI:137748"/>
        <dbReference type="ChEBI" id="CHEBI:176338"/>
        <dbReference type="ChEBI" id="CHEBI:176343"/>
        <dbReference type="EC" id="2.4.1.182"/>
    </reaction>
</comment>
<keyword evidence="3" id="KW-0441">Lipid A biosynthesis</keyword>
<dbReference type="SUPFAM" id="SSF53756">
    <property type="entry name" value="UDP-Glycosyltransferase/glycogen phosphorylase"/>
    <property type="match status" value="1"/>
</dbReference>
<protein>
    <recommendedName>
        <fullName evidence="1">lipid-A-disaccharide synthase</fullName>
        <ecNumber evidence="1">2.4.1.182</ecNumber>
    </recommendedName>
</protein>
<dbReference type="InterPro" id="IPR003835">
    <property type="entry name" value="Glyco_trans_19"/>
</dbReference>
<dbReference type="GO" id="GO:0005543">
    <property type="term" value="F:phospholipid binding"/>
    <property type="evidence" value="ECO:0007669"/>
    <property type="project" value="TreeGrafter"/>
</dbReference>
<proteinExistence type="predicted"/>
<keyword evidence="6" id="KW-0443">Lipid metabolism</keyword>
<evidence type="ECO:0000256" key="7">
    <source>
        <dbReference type="ARBA" id="ARBA00048975"/>
    </source>
</evidence>
<evidence type="ECO:0000256" key="1">
    <source>
        <dbReference type="ARBA" id="ARBA00012687"/>
    </source>
</evidence>
<dbReference type="GO" id="GO:0008915">
    <property type="term" value="F:lipid-A-disaccharide synthase activity"/>
    <property type="evidence" value="ECO:0007669"/>
    <property type="project" value="UniProtKB-EC"/>
</dbReference>
<organism evidence="8">
    <name type="scientific">marine metagenome</name>
    <dbReference type="NCBI Taxonomy" id="408172"/>
    <lineage>
        <taxon>unclassified sequences</taxon>
        <taxon>metagenomes</taxon>
        <taxon>ecological metagenomes</taxon>
    </lineage>
</organism>
<name>A0A383AK80_9ZZZZ</name>
<evidence type="ECO:0000256" key="2">
    <source>
        <dbReference type="ARBA" id="ARBA00022516"/>
    </source>
</evidence>
<dbReference type="PANTHER" id="PTHR30372:SF4">
    <property type="entry name" value="LIPID-A-DISACCHARIDE SYNTHASE, MITOCHONDRIAL-RELATED"/>
    <property type="match status" value="1"/>
</dbReference>
<reference evidence="8" key="1">
    <citation type="submission" date="2018-05" db="EMBL/GenBank/DDBJ databases">
        <authorList>
            <person name="Lanie J.A."/>
            <person name="Ng W.-L."/>
            <person name="Kazmierczak K.M."/>
            <person name="Andrzejewski T.M."/>
            <person name="Davidsen T.M."/>
            <person name="Wayne K.J."/>
            <person name="Tettelin H."/>
            <person name="Glass J.I."/>
            <person name="Rusch D."/>
            <person name="Podicherti R."/>
            <person name="Tsui H.-C.T."/>
            <person name="Winkler M.E."/>
        </authorList>
    </citation>
    <scope>NUCLEOTIDE SEQUENCE</scope>
</reference>
<keyword evidence="5" id="KW-0808">Transferase</keyword>
<evidence type="ECO:0000313" key="8">
    <source>
        <dbReference type="EMBL" id="SVE07970.1"/>
    </source>
</evidence>
<keyword evidence="2" id="KW-0444">Lipid biosynthesis</keyword>
<evidence type="ECO:0000256" key="3">
    <source>
        <dbReference type="ARBA" id="ARBA00022556"/>
    </source>
</evidence>
<feature type="non-terminal residue" evidence="8">
    <location>
        <position position="163"/>
    </location>
</feature>
<dbReference type="EMBL" id="UINC01192698">
    <property type="protein sequence ID" value="SVE07970.1"/>
    <property type="molecule type" value="Genomic_DNA"/>
</dbReference>
<evidence type="ECO:0000256" key="4">
    <source>
        <dbReference type="ARBA" id="ARBA00022676"/>
    </source>
</evidence>
<dbReference type="GO" id="GO:0009245">
    <property type="term" value="P:lipid A biosynthetic process"/>
    <property type="evidence" value="ECO:0007669"/>
    <property type="project" value="UniProtKB-KW"/>
</dbReference>
<keyword evidence="4" id="KW-0328">Glycosyltransferase</keyword>
<dbReference type="PANTHER" id="PTHR30372">
    <property type="entry name" value="LIPID-A-DISACCHARIDE SYNTHASE"/>
    <property type="match status" value="1"/>
</dbReference>
<gene>
    <name evidence="8" type="ORF">METZ01_LOCUS460824</name>
</gene>
<accession>A0A383AK80</accession>